<reference evidence="1 3" key="1">
    <citation type="journal article" date="2014" name="BMC Genomics">
        <title>Genome sequence of Anopheles sinensis provides insight into genetics basis of mosquito competence for malaria parasites.</title>
        <authorList>
            <person name="Zhou D."/>
            <person name="Zhang D."/>
            <person name="Ding G."/>
            <person name="Shi L."/>
            <person name="Hou Q."/>
            <person name="Ye Y."/>
            <person name="Xu Y."/>
            <person name="Zhou H."/>
            <person name="Xiong C."/>
            <person name="Li S."/>
            <person name="Yu J."/>
            <person name="Hong S."/>
            <person name="Yu X."/>
            <person name="Zou P."/>
            <person name="Chen C."/>
            <person name="Chang X."/>
            <person name="Wang W."/>
            <person name="Lv Y."/>
            <person name="Sun Y."/>
            <person name="Ma L."/>
            <person name="Shen B."/>
            <person name="Zhu C."/>
        </authorList>
    </citation>
    <scope>NUCLEOTIDE SEQUENCE [LARGE SCALE GENOMIC DNA]</scope>
</reference>
<name>A0A084VRQ5_ANOSI</name>
<dbReference type="EMBL" id="KE525036">
    <property type="protein sequence ID" value="KFB40649.1"/>
    <property type="molecule type" value="Genomic_DNA"/>
</dbReference>
<gene>
    <name evidence="1" type="ORF">ZHAS_00008264</name>
</gene>
<reference evidence="2" key="2">
    <citation type="submission" date="2020-05" db="UniProtKB">
        <authorList>
            <consortium name="EnsemblMetazoa"/>
        </authorList>
    </citation>
    <scope>IDENTIFICATION</scope>
</reference>
<dbReference type="VEuPathDB" id="VectorBase:ASIC008264"/>
<proteinExistence type="predicted"/>
<accession>A0A084VRQ5</accession>
<dbReference type="EnsemblMetazoa" id="ASIC008264-RA">
    <property type="protein sequence ID" value="ASIC008264-PA"/>
    <property type="gene ID" value="ASIC008264"/>
</dbReference>
<evidence type="ECO:0000313" key="3">
    <source>
        <dbReference type="Proteomes" id="UP000030765"/>
    </source>
</evidence>
<evidence type="ECO:0000313" key="1">
    <source>
        <dbReference type="EMBL" id="KFB40649.1"/>
    </source>
</evidence>
<dbReference type="EMBL" id="ATLV01015765">
    <property type="status" value="NOT_ANNOTATED_CDS"/>
    <property type="molecule type" value="Genomic_DNA"/>
</dbReference>
<sequence>MNLNSFTLSPGTRDSFVSDFWSSREVQGWRGVKVEYELMCACVGKQTSFPAQSRIASR</sequence>
<protein>
    <submittedName>
        <fullName evidence="1 2">Uncharacterized protein</fullName>
    </submittedName>
</protein>
<dbReference type="AlphaFoldDB" id="A0A084VRQ5"/>
<organism evidence="1">
    <name type="scientific">Anopheles sinensis</name>
    <name type="common">Mosquito</name>
    <dbReference type="NCBI Taxonomy" id="74873"/>
    <lineage>
        <taxon>Eukaryota</taxon>
        <taxon>Metazoa</taxon>
        <taxon>Ecdysozoa</taxon>
        <taxon>Arthropoda</taxon>
        <taxon>Hexapoda</taxon>
        <taxon>Insecta</taxon>
        <taxon>Pterygota</taxon>
        <taxon>Neoptera</taxon>
        <taxon>Endopterygota</taxon>
        <taxon>Diptera</taxon>
        <taxon>Nematocera</taxon>
        <taxon>Culicoidea</taxon>
        <taxon>Culicidae</taxon>
        <taxon>Anophelinae</taxon>
        <taxon>Anopheles</taxon>
    </lineage>
</organism>
<keyword evidence="3" id="KW-1185">Reference proteome</keyword>
<evidence type="ECO:0000313" key="2">
    <source>
        <dbReference type="EnsemblMetazoa" id="ASIC008264-PA"/>
    </source>
</evidence>
<dbReference type="Proteomes" id="UP000030765">
    <property type="component" value="Unassembled WGS sequence"/>
</dbReference>